<comment type="caution">
    <text evidence="2">The sequence shown here is derived from an EMBL/GenBank/DDBJ whole genome shotgun (WGS) entry which is preliminary data.</text>
</comment>
<dbReference type="EMBL" id="CAUOFW020010279">
    <property type="protein sequence ID" value="CAK9188064.1"/>
    <property type="molecule type" value="Genomic_DNA"/>
</dbReference>
<feature type="domain" description="F-box associated beta-propeller type 3" evidence="1">
    <location>
        <begin position="9"/>
        <end position="175"/>
    </location>
</feature>
<sequence>MEVTFIPELYSISLNDDRNPTDDASFSTLTSSPGLLGINIFHSCKGLLCCATYNENKLDNDYHVYNPTTKQFITLPQPVEGVEGDVYGLCLAFDPSKSAHYKVVCVWTTPLSDYFQIEIYSSETGQWRISGEPFYTEDTLFGYGVYWNGSINWINIWEDSLYFNVDEERLGKIPMRKIRGNHYFDTPWRYFGESQDHLHLIEVCDPCNTHFSVYGMKKDYSEWFLNYSVDLDDLLTTFPEMTRCNPNSVSFDRYDFSILSLLRGEKDEESYLVLYIPGKAIRYNLVNGTFWKLCDIETMTGKQSLHHHGWPDVYEYIESLASV</sequence>
<dbReference type="InterPro" id="IPR017451">
    <property type="entry name" value="F-box-assoc_interact_dom"/>
</dbReference>
<protein>
    <recommendedName>
        <fullName evidence="1">F-box associated beta-propeller type 3 domain-containing protein</fullName>
    </recommendedName>
</protein>
<keyword evidence="3" id="KW-1185">Reference proteome</keyword>
<dbReference type="Pfam" id="PF08268">
    <property type="entry name" value="FBA_3"/>
    <property type="match status" value="1"/>
</dbReference>
<dbReference type="PANTHER" id="PTHR35546:SF134">
    <property type="entry name" value="F-BOX ASSOCIATED DOMAIN-CONTAINING PROTEIN"/>
    <property type="match status" value="1"/>
</dbReference>
<name>A0ABC8V469_9AQUA</name>
<dbReference type="NCBIfam" id="TIGR01640">
    <property type="entry name" value="F_box_assoc_1"/>
    <property type="match status" value="1"/>
</dbReference>
<proteinExistence type="predicted"/>
<dbReference type="InterPro" id="IPR055290">
    <property type="entry name" value="At3g26010-like"/>
</dbReference>
<dbReference type="PANTHER" id="PTHR35546">
    <property type="entry name" value="F-BOX PROTEIN INTERACTION DOMAIN PROTEIN-RELATED"/>
    <property type="match status" value="1"/>
</dbReference>
<dbReference type="InterPro" id="IPR013187">
    <property type="entry name" value="F-box-assoc_dom_typ3"/>
</dbReference>
<evidence type="ECO:0000313" key="3">
    <source>
        <dbReference type="Proteomes" id="UP001642360"/>
    </source>
</evidence>
<evidence type="ECO:0000313" key="2">
    <source>
        <dbReference type="EMBL" id="CAK9188064.1"/>
    </source>
</evidence>
<dbReference type="AlphaFoldDB" id="A0ABC8V469"/>
<dbReference type="Proteomes" id="UP001642360">
    <property type="component" value="Unassembled WGS sequence"/>
</dbReference>
<evidence type="ECO:0000259" key="1">
    <source>
        <dbReference type="Pfam" id="PF08268"/>
    </source>
</evidence>
<accession>A0ABC8V469</accession>
<organism evidence="2 3">
    <name type="scientific">Ilex paraguariensis</name>
    <name type="common">yerba mate</name>
    <dbReference type="NCBI Taxonomy" id="185542"/>
    <lineage>
        <taxon>Eukaryota</taxon>
        <taxon>Viridiplantae</taxon>
        <taxon>Streptophyta</taxon>
        <taxon>Embryophyta</taxon>
        <taxon>Tracheophyta</taxon>
        <taxon>Spermatophyta</taxon>
        <taxon>Magnoliopsida</taxon>
        <taxon>eudicotyledons</taxon>
        <taxon>Gunneridae</taxon>
        <taxon>Pentapetalae</taxon>
        <taxon>asterids</taxon>
        <taxon>campanulids</taxon>
        <taxon>Aquifoliales</taxon>
        <taxon>Aquifoliaceae</taxon>
        <taxon>Ilex</taxon>
    </lineage>
</organism>
<reference evidence="2 3" key="1">
    <citation type="submission" date="2024-02" db="EMBL/GenBank/DDBJ databases">
        <authorList>
            <person name="Vignale AGUSTIN F."/>
            <person name="Sosa J E."/>
            <person name="Modenutti C."/>
        </authorList>
    </citation>
    <scope>NUCLEOTIDE SEQUENCE [LARGE SCALE GENOMIC DNA]</scope>
</reference>
<gene>
    <name evidence="2" type="ORF">ILEXP_LOCUS58694</name>
</gene>